<dbReference type="SUPFAM" id="SSF56553">
    <property type="entry name" value="Insert subdomain of RNA polymerase alpha subunit"/>
    <property type="match status" value="1"/>
</dbReference>
<dbReference type="SUPFAM" id="SSF55257">
    <property type="entry name" value="RBP11-like subunits of RNA polymerase"/>
    <property type="match status" value="1"/>
</dbReference>
<proteinExistence type="inferred from homology"/>
<gene>
    <name evidence="9" type="ORF">LAESUDRAFT_735917</name>
</gene>
<dbReference type="GeneID" id="63827671"/>
<organism evidence="9 10">
    <name type="scientific">Laetiporus sulphureus 93-53</name>
    <dbReference type="NCBI Taxonomy" id="1314785"/>
    <lineage>
        <taxon>Eukaryota</taxon>
        <taxon>Fungi</taxon>
        <taxon>Dikarya</taxon>
        <taxon>Basidiomycota</taxon>
        <taxon>Agaricomycotina</taxon>
        <taxon>Agaricomycetes</taxon>
        <taxon>Polyporales</taxon>
        <taxon>Laetiporus</taxon>
    </lineage>
</organism>
<dbReference type="InterPro" id="IPR050518">
    <property type="entry name" value="Rpo3/RPB3_RNA_Pol_subunit"/>
</dbReference>
<comment type="similarity">
    <text evidence="5">Belongs to the archaeal Rpo3/eukaryotic RPB3 RNA polymerase subunit family.</text>
</comment>
<accession>A0A165F3Q4</accession>
<dbReference type="Pfam" id="PF01000">
    <property type="entry name" value="RNA_pol_A_bac"/>
    <property type="match status" value="1"/>
</dbReference>
<dbReference type="InterPro" id="IPR011263">
    <property type="entry name" value="DNA-dir_RNA_pol_RpoA/D/Rpb3"/>
</dbReference>
<dbReference type="HAMAP" id="MF_00320">
    <property type="entry name" value="RNApol_arch_Rpo3"/>
    <property type="match status" value="1"/>
</dbReference>
<dbReference type="GO" id="GO:0003899">
    <property type="term" value="F:DNA-directed RNA polymerase activity"/>
    <property type="evidence" value="ECO:0007669"/>
    <property type="project" value="InterPro"/>
</dbReference>
<dbReference type="InterPro" id="IPR036643">
    <property type="entry name" value="RNApol_insert_sf"/>
</dbReference>
<feature type="region of interest" description="Disordered" evidence="7">
    <location>
        <begin position="294"/>
        <end position="421"/>
    </location>
</feature>
<dbReference type="EMBL" id="KV427615">
    <property type="protein sequence ID" value="KZT08318.1"/>
    <property type="molecule type" value="Genomic_DNA"/>
</dbReference>
<dbReference type="SMART" id="SM00662">
    <property type="entry name" value="RPOLD"/>
    <property type="match status" value="1"/>
</dbReference>
<keyword evidence="2" id="KW-0240">DNA-directed RNA polymerase</keyword>
<dbReference type="CDD" id="cd07031">
    <property type="entry name" value="RNAP_II_RPB3"/>
    <property type="match status" value="1"/>
</dbReference>
<dbReference type="InterPro" id="IPR022842">
    <property type="entry name" value="RNAP_Rpo3/Rpb3/RPAC1"/>
</dbReference>
<dbReference type="Gene3D" id="3.30.1360.10">
    <property type="entry name" value="RNA polymerase, RBP11-like subunit"/>
    <property type="match status" value="1"/>
</dbReference>
<dbReference type="Pfam" id="PF01193">
    <property type="entry name" value="RNA_pol_L"/>
    <property type="match status" value="1"/>
</dbReference>
<dbReference type="AlphaFoldDB" id="A0A165F3Q4"/>
<dbReference type="GO" id="GO:0046983">
    <property type="term" value="F:protein dimerization activity"/>
    <property type="evidence" value="ECO:0007669"/>
    <property type="project" value="InterPro"/>
</dbReference>
<sequence length="421" mass="44122">MSQDLEPIVRIRELKRDRVNFVLENVDLAFANSFRRVMMADIPTVAIDIVEVETNTSVLPDEFIAHRLGMVPLNSHNCDEGMRYTRDCTCLGWCQFCAVELSLDVACNESVTMDVTSAHLDLIGPRPGGQNWNDEADGGDELGKRDANFGLPVGKDDPTAPPILICKLRKGQAIKLRCIAKKGIAKEHAKWSPCSAVAFEYDPHNKLRHTTYWYETNARAEWPLSENAKEEEEPRDDEPYDYNAKANRFYLDVETDGSLGPQEVVMKGLQELQTKLANLILGLKPEPEIDALQGGGLSVNQQGPNGAGGLGAIPPAQTHSAAAGWSQSGGWGGSPAAPGGASAWGGAASPRAAGWGATPAQSWSSPAGGSGGASGGGATGWGGSPAAGGGAGAWGAGSGSGSGPASGWGSPSPAQMNGWNT</sequence>
<feature type="compositionally biased region" description="Low complexity" evidence="7">
    <location>
        <begin position="334"/>
        <end position="367"/>
    </location>
</feature>
<dbReference type="PROSITE" id="PS00446">
    <property type="entry name" value="RNA_POL_D_30KD"/>
    <property type="match status" value="1"/>
</dbReference>
<dbReference type="Proteomes" id="UP000076871">
    <property type="component" value="Unassembled WGS sequence"/>
</dbReference>
<dbReference type="InterPro" id="IPR001514">
    <property type="entry name" value="DNA-dir_RNA_pol_30-40kDasu_CS"/>
</dbReference>
<dbReference type="GO" id="GO:0003677">
    <property type="term" value="F:DNA binding"/>
    <property type="evidence" value="ECO:0007669"/>
    <property type="project" value="InterPro"/>
</dbReference>
<evidence type="ECO:0000256" key="7">
    <source>
        <dbReference type="SAM" id="MobiDB-lite"/>
    </source>
</evidence>
<feature type="domain" description="DNA-directed RNA polymerase RpoA/D/Rpb3-type" evidence="8">
    <location>
        <begin position="18"/>
        <end position="282"/>
    </location>
</feature>
<evidence type="ECO:0000256" key="6">
    <source>
        <dbReference type="ARBA" id="ARBA00072506"/>
    </source>
</evidence>
<dbReference type="PANTHER" id="PTHR11800:SF2">
    <property type="entry name" value="DNA-DIRECTED RNA POLYMERASE II SUBUNIT RPB3"/>
    <property type="match status" value="1"/>
</dbReference>
<dbReference type="RefSeq" id="XP_040766058.1">
    <property type="nucleotide sequence ID" value="XM_040910642.1"/>
</dbReference>
<dbReference type="GO" id="GO:0006366">
    <property type="term" value="P:transcription by RNA polymerase II"/>
    <property type="evidence" value="ECO:0007669"/>
    <property type="project" value="TreeGrafter"/>
</dbReference>
<evidence type="ECO:0000256" key="4">
    <source>
        <dbReference type="ARBA" id="ARBA00023242"/>
    </source>
</evidence>
<dbReference type="OrthoDB" id="270173at2759"/>
<evidence type="ECO:0000256" key="1">
    <source>
        <dbReference type="ARBA" id="ARBA00004123"/>
    </source>
</evidence>
<feature type="compositionally biased region" description="Gly residues" evidence="7">
    <location>
        <begin position="368"/>
        <end position="406"/>
    </location>
</feature>
<keyword evidence="4" id="KW-0539">Nucleus</keyword>
<dbReference type="InterPro" id="IPR036603">
    <property type="entry name" value="RBP11-like"/>
</dbReference>
<evidence type="ECO:0000256" key="2">
    <source>
        <dbReference type="ARBA" id="ARBA00022478"/>
    </source>
</evidence>
<dbReference type="STRING" id="1314785.A0A165F3Q4"/>
<reference evidence="9 10" key="1">
    <citation type="journal article" date="2016" name="Mol. Biol. Evol.">
        <title>Comparative Genomics of Early-Diverging Mushroom-Forming Fungi Provides Insights into the Origins of Lignocellulose Decay Capabilities.</title>
        <authorList>
            <person name="Nagy L.G."/>
            <person name="Riley R."/>
            <person name="Tritt A."/>
            <person name="Adam C."/>
            <person name="Daum C."/>
            <person name="Floudas D."/>
            <person name="Sun H."/>
            <person name="Yadav J.S."/>
            <person name="Pangilinan J."/>
            <person name="Larsson K.H."/>
            <person name="Matsuura K."/>
            <person name="Barry K."/>
            <person name="Labutti K."/>
            <person name="Kuo R."/>
            <person name="Ohm R.A."/>
            <person name="Bhattacharya S.S."/>
            <person name="Shirouzu T."/>
            <person name="Yoshinaga Y."/>
            <person name="Martin F.M."/>
            <person name="Grigoriev I.V."/>
            <person name="Hibbett D.S."/>
        </authorList>
    </citation>
    <scope>NUCLEOTIDE SEQUENCE [LARGE SCALE GENOMIC DNA]</scope>
    <source>
        <strain evidence="9 10">93-53</strain>
    </source>
</reference>
<evidence type="ECO:0000256" key="3">
    <source>
        <dbReference type="ARBA" id="ARBA00023163"/>
    </source>
</evidence>
<dbReference type="PANTHER" id="PTHR11800">
    <property type="entry name" value="DNA-DIRECTED RNA POLYMERASE"/>
    <property type="match status" value="1"/>
</dbReference>
<dbReference type="GO" id="GO:0005665">
    <property type="term" value="C:RNA polymerase II, core complex"/>
    <property type="evidence" value="ECO:0007669"/>
    <property type="project" value="TreeGrafter"/>
</dbReference>
<keyword evidence="10" id="KW-1185">Reference proteome</keyword>
<evidence type="ECO:0000256" key="5">
    <source>
        <dbReference type="ARBA" id="ARBA00025804"/>
    </source>
</evidence>
<evidence type="ECO:0000313" key="9">
    <source>
        <dbReference type="EMBL" id="KZT08318.1"/>
    </source>
</evidence>
<evidence type="ECO:0000259" key="8">
    <source>
        <dbReference type="SMART" id="SM00662"/>
    </source>
</evidence>
<name>A0A165F3Q4_9APHY</name>
<dbReference type="Gene3D" id="2.170.120.12">
    <property type="entry name" value="DNA-directed RNA polymerase, insert domain"/>
    <property type="match status" value="1"/>
</dbReference>
<keyword evidence="3" id="KW-0804">Transcription</keyword>
<dbReference type="InParanoid" id="A0A165F3Q4"/>
<dbReference type="InterPro" id="IPR011262">
    <property type="entry name" value="DNA-dir_RNA_pol_insert"/>
</dbReference>
<dbReference type="FunCoup" id="A0A165F3Q4">
    <property type="interactions" value="597"/>
</dbReference>
<dbReference type="FunFam" id="2.170.120.12:FF:000002">
    <property type="entry name" value="DNA-directed RNA polymerase II subunit RPB3"/>
    <property type="match status" value="1"/>
</dbReference>
<protein>
    <recommendedName>
        <fullName evidence="6">DNA-directed RNA polymerase II subunit RPB3</fullName>
    </recommendedName>
</protein>
<comment type="subcellular location">
    <subcellularLocation>
        <location evidence="1">Nucleus</location>
    </subcellularLocation>
</comment>
<evidence type="ECO:0000313" key="10">
    <source>
        <dbReference type="Proteomes" id="UP000076871"/>
    </source>
</evidence>
<feature type="region of interest" description="Disordered" evidence="7">
    <location>
        <begin position="126"/>
        <end position="155"/>
    </location>
</feature>